<dbReference type="InterPro" id="IPR003848">
    <property type="entry name" value="DUF218"/>
</dbReference>
<accession>B9L1I0</accession>
<evidence type="ECO:0000313" key="3">
    <source>
        <dbReference type="Proteomes" id="UP000000447"/>
    </source>
</evidence>
<dbReference type="AlphaFoldDB" id="B9L1I0"/>
<keyword evidence="3" id="KW-1185">Reference proteome</keyword>
<protein>
    <submittedName>
        <fullName evidence="2">Uncharacterized ACR</fullName>
    </submittedName>
</protein>
<evidence type="ECO:0000313" key="2">
    <source>
        <dbReference type="EMBL" id="ACM05638.1"/>
    </source>
</evidence>
<feature type="domain" description="DUF218" evidence="1">
    <location>
        <begin position="54"/>
        <end position="186"/>
    </location>
</feature>
<dbReference type="RefSeq" id="WP_015922191.1">
    <property type="nucleotide sequence ID" value="NC_011959.1"/>
</dbReference>
<dbReference type="HOGENOM" id="CLU_051474_3_0_0"/>
<dbReference type="KEGG" id="tro:trd_1239"/>
<dbReference type="PANTHER" id="PTHR30336">
    <property type="entry name" value="INNER MEMBRANE PROTEIN, PROBABLE PERMEASE"/>
    <property type="match status" value="1"/>
</dbReference>
<dbReference type="InterPro" id="IPR051599">
    <property type="entry name" value="Cell_Envelope_Assoc"/>
</dbReference>
<proteinExistence type="predicted"/>
<name>B9L1I0_THERP</name>
<evidence type="ECO:0000259" key="1">
    <source>
        <dbReference type="Pfam" id="PF02698"/>
    </source>
</evidence>
<reference evidence="2 3" key="1">
    <citation type="journal article" date="2009" name="PLoS ONE">
        <title>Complete genome sequence of the aerobic CO-oxidizing thermophile Thermomicrobium roseum.</title>
        <authorList>
            <person name="Wu D."/>
            <person name="Raymond J."/>
            <person name="Wu M."/>
            <person name="Chatterji S."/>
            <person name="Ren Q."/>
            <person name="Graham J.E."/>
            <person name="Bryant D.A."/>
            <person name="Robb F."/>
            <person name="Colman A."/>
            <person name="Tallon L.J."/>
            <person name="Badger J.H."/>
            <person name="Madupu R."/>
            <person name="Ward N.L."/>
            <person name="Eisen J.A."/>
        </authorList>
    </citation>
    <scope>NUCLEOTIDE SEQUENCE [LARGE SCALE GENOMIC DNA]</scope>
    <source>
        <strain evidence="3">ATCC 27502 / DSM 5159 / P-2</strain>
    </source>
</reference>
<dbReference type="Proteomes" id="UP000000447">
    <property type="component" value="Chromosome"/>
</dbReference>
<dbReference type="eggNOG" id="COG1434">
    <property type="taxonomic scope" value="Bacteria"/>
</dbReference>
<dbReference type="PANTHER" id="PTHR30336:SF20">
    <property type="entry name" value="DUF218 DOMAIN-CONTAINING PROTEIN"/>
    <property type="match status" value="1"/>
</dbReference>
<sequence>MCTSTSVSRRSMIGARWFVAGFLGLTALTAGTTILVLGLAIAEHARSDERAPADAILVLGAAQYNGWPTRAFRARLDHAAALFRQGYAPTIVLVGGKTDRDLESEAEAGARYLREQGIPDNALIVVPVGRNTWQSIEAAAQPLHERGVQRLLVVSDGFHLFRSKLMARSFGFQVVGSPAPGSPIRPGSPLERWYIAREAVATLAFLLGRR</sequence>
<organism evidence="2 3">
    <name type="scientific">Thermomicrobium roseum (strain ATCC 27502 / DSM 5159 / P-2)</name>
    <dbReference type="NCBI Taxonomy" id="309801"/>
    <lineage>
        <taxon>Bacteria</taxon>
        <taxon>Pseudomonadati</taxon>
        <taxon>Thermomicrobiota</taxon>
        <taxon>Thermomicrobia</taxon>
        <taxon>Thermomicrobiales</taxon>
        <taxon>Thermomicrobiaceae</taxon>
        <taxon>Thermomicrobium</taxon>
    </lineage>
</organism>
<dbReference type="CDD" id="cd06259">
    <property type="entry name" value="YdcF-like"/>
    <property type="match status" value="1"/>
</dbReference>
<dbReference type="GO" id="GO:0005886">
    <property type="term" value="C:plasma membrane"/>
    <property type="evidence" value="ECO:0007669"/>
    <property type="project" value="TreeGrafter"/>
</dbReference>
<dbReference type="EMBL" id="CP001275">
    <property type="protein sequence ID" value="ACM05638.1"/>
    <property type="molecule type" value="Genomic_DNA"/>
</dbReference>
<dbReference type="Pfam" id="PF02698">
    <property type="entry name" value="DUF218"/>
    <property type="match status" value="1"/>
</dbReference>
<gene>
    <name evidence="2" type="ordered locus">trd_1239</name>
</gene>
<dbReference type="InterPro" id="IPR014729">
    <property type="entry name" value="Rossmann-like_a/b/a_fold"/>
</dbReference>
<dbReference type="Gene3D" id="3.40.50.620">
    <property type="entry name" value="HUPs"/>
    <property type="match status" value="1"/>
</dbReference>